<evidence type="ECO:0000313" key="2">
    <source>
        <dbReference type="EMBL" id="ARW20749.1"/>
    </source>
</evidence>
<keyword evidence="1" id="KW-0472">Membrane</keyword>
<feature type="transmembrane region" description="Helical" evidence="1">
    <location>
        <begin position="33"/>
        <end position="53"/>
    </location>
</feature>
<dbReference type="Proteomes" id="UP000196118">
    <property type="component" value="Chromosome"/>
</dbReference>
<proteinExistence type="predicted"/>
<protein>
    <submittedName>
        <fullName evidence="2">Uncharacterized protein</fullName>
    </submittedName>
</protein>
<organism evidence="2 3">
    <name type="scientific">Pediococcus pentosaceus</name>
    <dbReference type="NCBI Taxonomy" id="1255"/>
    <lineage>
        <taxon>Bacteria</taxon>
        <taxon>Bacillati</taxon>
        <taxon>Bacillota</taxon>
        <taxon>Bacilli</taxon>
        <taxon>Lactobacillales</taxon>
        <taxon>Lactobacillaceae</taxon>
        <taxon>Pediococcus</taxon>
    </lineage>
</organism>
<keyword evidence="1" id="KW-1133">Transmembrane helix</keyword>
<keyword evidence="1" id="KW-0812">Transmembrane</keyword>
<dbReference type="AlphaFoldDB" id="A0A1Y0VY02"/>
<dbReference type="EMBL" id="CP021474">
    <property type="protein sequence ID" value="ARW20749.1"/>
    <property type="molecule type" value="Genomic_DNA"/>
</dbReference>
<name>A0A1Y0VY02_PEDPE</name>
<dbReference type="RefSeq" id="WP_094104846.1">
    <property type="nucleotide sequence ID" value="NZ_CP085178.1"/>
</dbReference>
<evidence type="ECO:0000313" key="3">
    <source>
        <dbReference type="Proteomes" id="UP000196118"/>
    </source>
</evidence>
<reference evidence="2 3" key="1">
    <citation type="submission" date="2017-05" db="EMBL/GenBank/DDBJ databases">
        <title>Genome sequence of Pediococcus pentosaceus strain SRCM100892.</title>
        <authorList>
            <person name="Cho S.H."/>
        </authorList>
    </citation>
    <scope>NUCLEOTIDE SEQUENCE [LARGE SCALE GENOMIC DNA]</scope>
    <source>
        <strain evidence="2 3">SRCM100892</strain>
    </source>
</reference>
<gene>
    <name evidence="2" type="ORF">S100892_02214</name>
</gene>
<feature type="transmembrane region" description="Helical" evidence="1">
    <location>
        <begin position="7"/>
        <end position="27"/>
    </location>
</feature>
<evidence type="ECO:0000256" key="1">
    <source>
        <dbReference type="SAM" id="Phobius"/>
    </source>
</evidence>
<sequence length="61" mass="6587">MKIKILLKYSVVGAILIAALAIAMTQLHLTSTLTNRVVEIAGIIVFVVLGALLKRKTVNKN</sequence>
<accession>A0A1Y0VY02</accession>